<feature type="transmembrane region" description="Helical" evidence="1">
    <location>
        <begin position="75"/>
        <end position="97"/>
    </location>
</feature>
<dbReference type="EMBL" id="JAFGIX010000014">
    <property type="protein sequence ID" value="MBN1572122.1"/>
    <property type="molecule type" value="Genomic_DNA"/>
</dbReference>
<reference evidence="3" key="1">
    <citation type="journal article" date="2021" name="Environ. Microbiol.">
        <title>Genomic characterization of three novel Desulfobacterota classes expand the metabolic and phylogenetic diversity of the phylum.</title>
        <authorList>
            <person name="Murphy C.L."/>
            <person name="Biggerstaff J."/>
            <person name="Eichhorn A."/>
            <person name="Ewing E."/>
            <person name="Shahan R."/>
            <person name="Soriano D."/>
            <person name="Stewart S."/>
            <person name="VanMol K."/>
            <person name="Walker R."/>
            <person name="Walters P."/>
            <person name="Elshahed M.S."/>
            <person name="Youssef N.H."/>
        </authorList>
    </citation>
    <scope>NUCLEOTIDE SEQUENCE</scope>
    <source>
        <strain evidence="3">Zod_Metabat.24</strain>
    </source>
</reference>
<keyword evidence="1" id="KW-0812">Transmembrane</keyword>
<dbReference type="Pfam" id="PF26247">
    <property type="entry name" value="DUF8058"/>
    <property type="match status" value="1"/>
</dbReference>
<dbReference type="Proteomes" id="UP000809273">
    <property type="component" value="Unassembled WGS sequence"/>
</dbReference>
<accession>A0A9D8KCT5</accession>
<feature type="transmembrane region" description="Helical" evidence="1">
    <location>
        <begin position="109"/>
        <end position="131"/>
    </location>
</feature>
<protein>
    <recommendedName>
        <fullName evidence="2">DUF8058 domain-containing protein</fullName>
    </recommendedName>
</protein>
<dbReference type="InterPro" id="IPR058371">
    <property type="entry name" value="DUF8058"/>
</dbReference>
<dbReference type="AlphaFoldDB" id="A0A9D8KCT5"/>
<evidence type="ECO:0000256" key="1">
    <source>
        <dbReference type="SAM" id="Phobius"/>
    </source>
</evidence>
<feature type="transmembrane region" description="Helical" evidence="1">
    <location>
        <begin position="49"/>
        <end position="68"/>
    </location>
</feature>
<feature type="transmembrane region" description="Helical" evidence="1">
    <location>
        <begin position="12"/>
        <end position="34"/>
    </location>
</feature>
<organism evidence="3 4">
    <name type="scientific">Candidatus Zymogenus saltonus</name>
    <dbReference type="NCBI Taxonomy" id="2844893"/>
    <lineage>
        <taxon>Bacteria</taxon>
        <taxon>Deltaproteobacteria</taxon>
        <taxon>Candidatus Zymogenia</taxon>
        <taxon>Candidatus Zymogeniales</taxon>
        <taxon>Candidatus Zymogenaceae</taxon>
        <taxon>Candidatus Zymogenus</taxon>
    </lineage>
</organism>
<keyword evidence="1" id="KW-0472">Membrane</keyword>
<evidence type="ECO:0000259" key="2">
    <source>
        <dbReference type="Pfam" id="PF26247"/>
    </source>
</evidence>
<comment type="caution">
    <text evidence="3">The sequence shown here is derived from an EMBL/GenBank/DDBJ whole genome shotgun (WGS) entry which is preliminary data.</text>
</comment>
<sequence length="133" mass="14500">MKRDKNSNVTPILEILTGAGIILFWVGFFTVGLAPEPAPDCYFAFEHSFPPPDIILSLALIASGMLLIKKRPAGVTLSLVSAGALVFLGTLDMSFNLQNGFYFVSPAELITNGFINLLCIGFGLAIIFRFWKK</sequence>
<feature type="domain" description="DUF8058" evidence="2">
    <location>
        <begin position="8"/>
        <end position="87"/>
    </location>
</feature>
<proteinExistence type="predicted"/>
<name>A0A9D8KCT5_9DELT</name>
<keyword evidence="1" id="KW-1133">Transmembrane helix</keyword>
<evidence type="ECO:0000313" key="4">
    <source>
        <dbReference type="Proteomes" id="UP000809273"/>
    </source>
</evidence>
<reference evidence="3" key="2">
    <citation type="submission" date="2021-01" db="EMBL/GenBank/DDBJ databases">
        <authorList>
            <person name="Hahn C.R."/>
            <person name="Youssef N.H."/>
            <person name="Elshahed M."/>
        </authorList>
    </citation>
    <scope>NUCLEOTIDE SEQUENCE</scope>
    <source>
        <strain evidence="3">Zod_Metabat.24</strain>
    </source>
</reference>
<evidence type="ECO:0000313" key="3">
    <source>
        <dbReference type="EMBL" id="MBN1572122.1"/>
    </source>
</evidence>
<gene>
    <name evidence="3" type="ORF">JW984_02880</name>
</gene>